<dbReference type="Gene3D" id="2.30.29.30">
    <property type="entry name" value="Pleckstrin-homology domain (PH domain)/Phosphotyrosine-binding domain (PTB)"/>
    <property type="match status" value="1"/>
</dbReference>
<gene>
    <name evidence="2" type="ORF">TrLO_g14238</name>
</gene>
<evidence type="ECO:0000313" key="3">
    <source>
        <dbReference type="Proteomes" id="UP001165122"/>
    </source>
</evidence>
<feature type="domain" description="PH" evidence="1">
    <location>
        <begin position="64"/>
        <end position="174"/>
    </location>
</feature>
<dbReference type="InterPro" id="IPR011993">
    <property type="entry name" value="PH-like_dom_sf"/>
</dbReference>
<dbReference type="Pfam" id="PF00169">
    <property type="entry name" value="PH"/>
    <property type="match status" value="1"/>
</dbReference>
<name>A0A9W7FTX6_9STRA</name>
<dbReference type="InterPro" id="IPR001849">
    <property type="entry name" value="PH_domain"/>
</dbReference>
<evidence type="ECO:0000259" key="1">
    <source>
        <dbReference type="PROSITE" id="PS50003"/>
    </source>
</evidence>
<dbReference type="AlphaFoldDB" id="A0A9W7FTX6"/>
<evidence type="ECO:0000313" key="2">
    <source>
        <dbReference type="EMBL" id="GMI18179.1"/>
    </source>
</evidence>
<proteinExistence type="predicted"/>
<protein>
    <recommendedName>
        <fullName evidence="1">PH domain-containing protein</fullName>
    </recommendedName>
</protein>
<dbReference type="SMART" id="SM00233">
    <property type="entry name" value="PH"/>
    <property type="match status" value="2"/>
</dbReference>
<dbReference type="OrthoDB" id="73919at2759"/>
<dbReference type="Proteomes" id="UP001165122">
    <property type="component" value="Unassembled WGS sequence"/>
</dbReference>
<feature type="domain" description="PH" evidence="1">
    <location>
        <begin position="213"/>
        <end position="313"/>
    </location>
</feature>
<reference evidence="3" key="1">
    <citation type="journal article" date="2023" name="Commun. Biol.">
        <title>Genome analysis of Parmales, the sister group of diatoms, reveals the evolutionary specialization of diatoms from phago-mixotrophs to photoautotrophs.</title>
        <authorList>
            <person name="Ban H."/>
            <person name="Sato S."/>
            <person name="Yoshikawa S."/>
            <person name="Yamada K."/>
            <person name="Nakamura Y."/>
            <person name="Ichinomiya M."/>
            <person name="Sato N."/>
            <person name="Blanc-Mathieu R."/>
            <person name="Endo H."/>
            <person name="Kuwata A."/>
            <person name="Ogata H."/>
        </authorList>
    </citation>
    <scope>NUCLEOTIDE SEQUENCE [LARGE SCALE GENOMIC DNA]</scope>
    <source>
        <strain evidence="3">NIES 3700</strain>
    </source>
</reference>
<dbReference type="SUPFAM" id="SSF50729">
    <property type="entry name" value="PH domain-like"/>
    <property type="match status" value="2"/>
</dbReference>
<dbReference type="CDD" id="cd00821">
    <property type="entry name" value="PH"/>
    <property type="match status" value="1"/>
</dbReference>
<sequence length="319" mass="35986">MCVWTVIIRSWEKDCPPWIIHPEEYPYLPFVREHFINQKYTYRLFLRKELGDQTSTSFTDDVFRGIESGLVMKKSAENFISPWQNRHLKFHVMDGEPVLAYYKEAALVAAKGKITLRDSLAGLCDPSHADKDHPHQFSIKTSSESLHNGRIFLFSCSSNKEAILWVQSIRRYSGEVSKRSGKMEATPIMSGMELERLNLKRGLKGILEGEGVEVHFEGALLQREAYSFGRWMDRYGMIVDGVFYILMAQGGTVVSALPLKGGNVDKYPVNVDREDGIKGGQFGVLCALSHLSLDAGSEENKNMWLDALKGAITTITIGR</sequence>
<keyword evidence="3" id="KW-1185">Reference proteome</keyword>
<comment type="caution">
    <text evidence="2">The sequence shown here is derived from an EMBL/GenBank/DDBJ whole genome shotgun (WGS) entry which is preliminary data.</text>
</comment>
<dbReference type="PROSITE" id="PS50003">
    <property type="entry name" value="PH_DOMAIN"/>
    <property type="match status" value="2"/>
</dbReference>
<organism evidence="2 3">
    <name type="scientific">Triparma laevis f. longispina</name>
    <dbReference type="NCBI Taxonomy" id="1714387"/>
    <lineage>
        <taxon>Eukaryota</taxon>
        <taxon>Sar</taxon>
        <taxon>Stramenopiles</taxon>
        <taxon>Ochrophyta</taxon>
        <taxon>Bolidophyceae</taxon>
        <taxon>Parmales</taxon>
        <taxon>Triparmaceae</taxon>
        <taxon>Triparma</taxon>
    </lineage>
</organism>
<accession>A0A9W7FTX6</accession>
<dbReference type="EMBL" id="BRXW01000324">
    <property type="protein sequence ID" value="GMI18179.1"/>
    <property type="molecule type" value="Genomic_DNA"/>
</dbReference>